<protein>
    <submittedName>
        <fullName evidence="1">Uncharacterized protein</fullName>
    </submittedName>
</protein>
<dbReference type="EMBL" id="CM034399">
    <property type="protein sequence ID" value="KAJ0176732.1"/>
    <property type="molecule type" value="Genomic_DNA"/>
</dbReference>
<evidence type="ECO:0000313" key="1">
    <source>
        <dbReference type="EMBL" id="KAJ0176732.1"/>
    </source>
</evidence>
<dbReference type="Proteomes" id="UP000824533">
    <property type="component" value="Linkage Group LG13"/>
</dbReference>
<reference evidence="1 2" key="1">
    <citation type="journal article" date="2021" name="Front. Genet.">
        <title>Chromosome-Level Genome Assembly Reveals Significant Gene Expansion in the Toll and IMD Signaling Pathways of Dendrolimus kikuchii.</title>
        <authorList>
            <person name="Zhou J."/>
            <person name="Wu P."/>
            <person name="Xiong Z."/>
            <person name="Liu N."/>
            <person name="Zhao N."/>
            <person name="Ji M."/>
            <person name="Qiu Y."/>
            <person name="Yang B."/>
        </authorList>
    </citation>
    <scope>NUCLEOTIDE SEQUENCE [LARGE SCALE GENOMIC DNA]</scope>
    <source>
        <strain evidence="1">Ann1</strain>
    </source>
</reference>
<organism evidence="1 2">
    <name type="scientific">Dendrolimus kikuchii</name>
    <dbReference type="NCBI Taxonomy" id="765133"/>
    <lineage>
        <taxon>Eukaryota</taxon>
        <taxon>Metazoa</taxon>
        <taxon>Ecdysozoa</taxon>
        <taxon>Arthropoda</taxon>
        <taxon>Hexapoda</taxon>
        <taxon>Insecta</taxon>
        <taxon>Pterygota</taxon>
        <taxon>Neoptera</taxon>
        <taxon>Endopterygota</taxon>
        <taxon>Lepidoptera</taxon>
        <taxon>Glossata</taxon>
        <taxon>Ditrysia</taxon>
        <taxon>Bombycoidea</taxon>
        <taxon>Lasiocampidae</taxon>
        <taxon>Dendrolimus</taxon>
    </lineage>
</organism>
<gene>
    <name evidence="1" type="ORF">K1T71_007911</name>
</gene>
<comment type="caution">
    <text evidence="1">The sequence shown here is derived from an EMBL/GenBank/DDBJ whole genome shotgun (WGS) entry which is preliminary data.</text>
</comment>
<proteinExistence type="predicted"/>
<sequence>MSNFKFNFHGDTKDEVNEDSIEANKGIVWLECDKVIPDQQIQQLDNIVTRAKIFTCGDIEIGHIIVSEALTNVKDAGIKNMVNLAEQEHSDLVIGKYEGGLKIWECTNDLMNYLSENQDTVKLNNKYVLDLGCGAGILGIYAFMNGASVTFQDYNKEVLEYVTIPNVLLNIDEDERSTEIKRCQFYSGDWESFDKKLDKSYVYDLILTSETIYNTNNYEKLLNIFINRLSKDGIVYVAAKTYYFGVGGSMRQFEETVKKNEGLKCQICWKNTDGIQREILQVTRT</sequence>
<accession>A0ACC1CYR2</accession>
<keyword evidence="2" id="KW-1185">Reference proteome</keyword>
<evidence type="ECO:0000313" key="2">
    <source>
        <dbReference type="Proteomes" id="UP000824533"/>
    </source>
</evidence>
<name>A0ACC1CYR2_9NEOP</name>